<dbReference type="Gene3D" id="3.30.710.10">
    <property type="entry name" value="Potassium Channel Kv1.1, Chain A"/>
    <property type="match status" value="1"/>
</dbReference>
<dbReference type="InterPro" id="IPR003131">
    <property type="entry name" value="T1-type_BTB"/>
</dbReference>
<dbReference type="InterPro" id="IPR011333">
    <property type="entry name" value="SKP1/BTB/POZ_sf"/>
</dbReference>
<feature type="transmembrane region" description="Helical" evidence="13">
    <location>
        <begin position="802"/>
        <end position="823"/>
    </location>
</feature>
<dbReference type="InterPro" id="IPR028325">
    <property type="entry name" value="VG_K_chnl"/>
</dbReference>
<keyword evidence="6" id="KW-0851">Voltage-gated channel</keyword>
<keyword evidence="2" id="KW-0813">Transport</keyword>
<dbReference type="Gene3D" id="1.10.287.70">
    <property type="match status" value="1"/>
</dbReference>
<reference evidence="15" key="1">
    <citation type="submission" date="2022-06" db="EMBL/GenBank/DDBJ databases">
        <authorList>
            <person name="Berger JAMES D."/>
            <person name="Berger JAMES D."/>
        </authorList>
    </citation>
    <scope>NUCLEOTIDE SEQUENCE [LARGE SCALE GENOMIC DNA]</scope>
</reference>
<dbReference type="FunFam" id="1.10.287.70:FF:000002">
    <property type="entry name" value="Potassium voltage-gated channel subfamily a member"/>
    <property type="match status" value="1"/>
</dbReference>
<dbReference type="GO" id="GO:0001508">
    <property type="term" value="P:action potential"/>
    <property type="evidence" value="ECO:0007669"/>
    <property type="project" value="TreeGrafter"/>
</dbReference>
<dbReference type="PRINTS" id="PR01491">
    <property type="entry name" value="KVCHANNEL"/>
</dbReference>
<evidence type="ECO:0000256" key="4">
    <source>
        <dbReference type="ARBA" id="ARBA00022692"/>
    </source>
</evidence>
<proteinExistence type="predicted"/>
<dbReference type="WBParaSite" id="TREG1_49160.1">
    <property type="protein sequence ID" value="TREG1_49160.1"/>
    <property type="gene ID" value="TREG1_49160"/>
</dbReference>
<evidence type="ECO:0000256" key="10">
    <source>
        <dbReference type="ARBA" id="ARBA00023136"/>
    </source>
</evidence>
<dbReference type="GO" id="GO:0051260">
    <property type="term" value="P:protein homooligomerization"/>
    <property type="evidence" value="ECO:0007669"/>
    <property type="project" value="InterPro"/>
</dbReference>
<evidence type="ECO:0000256" key="12">
    <source>
        <dbReference type="SAM" id="MobiDB-lite"/>
    </source>
</evidence>
<dbReference type="InterPro" id="IPR027359">
    <property type="entry name" value="Volt_channel_dom_sf"/>
</dbReference>
<feature type="transmembrane region" description="Helical" evidence="13">
    <location>
        <begin position="41"/>
        <end position="58"/>
    </location>
</feature>
<dbReference type="GO" id="GO:0005251">
    <property type="term" value="F:delayed rectifier potassium channel activity"/>
    <property type="evidence" value="ECO:0007669"/>
    <property type="project" value="TreeGrafter"/>
</dbReference>
<organism evidence="15 16">
    <name type="scientific">Trichobilharzia regenti</name>
    <name type="common">Nasal bird schistosome</name>
    <dbReference type="NCBI Taxonomy" id="157069"/>
    <lineage>
        <taxon>Eukaryota</taxon>
        <taxon>Metazoa</taxon>
        <taxon>Spiralia</taxon>
        <taxon>Lophotrochozoa</taxon>
        <taxon>Platyhelminthes</taxon>
        <taxon>Trematoda</taxon>
        <taxon>Digenea</taxon>
        <taxon>Strigeidida</taxon>
        <taxon>Schistosomatoidea</taxon>
        <taxon>Schistosomatidae</taxon>
        <taxon>Trichobilharzia</taxon>
    </lineage>
</organism>
<dbReference type="InterPro" id="IPR005821">
    <property type="entry name" value="Ion_trans_dom"/>
</dbReference>
<dbReference type="Proteomes" id="UP000050795">
    <property type="component" value="Unassembled WGS sequence"/>
</dbReference>
<feature type="transmembrane region" description="Helical" evidence="13">
    <location>
        <begin position="741"/>
        <end position="762"/>
    </location>
</feature>
<evidence type="ECO:0000256" key="11">
    <source>
        <dbReference type="ARBA" id="ARBA00023303"/>
    </source>
</evidence>
<evidence type="ECO:0000256" key="1">
    <source>
        <dbReference type="ARBA" id="ARBA00004141"/>
    </source>
</evidence>
<sequence>MRECIFHSFMAEYFFNQLKIFEYLTLTLKNKKLISTTTDKSNLILIFIKFIISLKMLYTTSLMKYIPKTFNKVEQDKYVFSSAPDIPRDTNRSRDIFSLVKKRSAQEKEVCPRHKLYHHDPQCHHHHHRFEQQQQQHHRSSSNRNANCHRPTCAGRPASTSKSPLIHRKAISKQLSLPNDCRNEENSFCSSNTCLRSRSYFDDKTEAELSIHDNEAHSNSSTYEVNECSTRPTSCYLPEYQLELSEICHKQSLSHAKSFGGINSDITSHTEYLFSPILSSNQSQIKYIDEKDTSGLFDDVSKHSFNDRLLYFPTINNRIMSTSSSKGLLYSKINQTDTLTNHASNTVINTNSVMPKKELKFVVPDFLTPIIDRRPSSNRVNVKQLSETTVNLEDKIMKRRRTMKERFKDLQTDFDSKKMWHKLNKLHNSKHAKSLSSARSGSSVLISADDTEHKESPSRSSNTSCDDCRRVTINVSGLKFETWLTVLERHPTTLLGNCDKRKPFYDEYRKEYFFDRHRPSFEAIFNYYQYGGRLKRPATVSDDVFLAELEFFQIESEALDVYKKNEGYVPDIIVLPEDHLKRKLWMLFEYPETSVLAFSFSIASFIFTVISIILFCIETLPVYSQTHCEPGARPNFRDPFFIIETLCTLWFTVEIFIRFFSCPSQKAFIKDIKNLIDLAAIVPYYITLFNVLITFSCEGAKNSASLAFLRVIRLIRVFKLTKHSSGLQVLVLTFKESVEGLSLFLVAFIVCILVFSSTIYYVEIDRKGSQIESIPDAFWWAVITMCTVGYGDKVPKGPLGKVVGSVCAVAGVLTLAIPVPIITENFNKFYAHKTGRGRR</sequence>
<name>A0AA85JSS4_TRIRE</name>
<dbReference type="Pfam" id="PF00520">
    <property type="entry name" value="Ion_trans"/>
    <property type="match status" value="1"/>
</dbReference>
<evidence type="ECO:0000256" key="9">
    <source>
        <dbReference type="ARBA" id="ARBA00023065"/>
    </source>
</evidence>
<dbReference type="Gene3D" id="1.20.120.350">
    <property type="entry name" value="Voltage-gated potassium channels. Chain C"/>
    <property type="match status" value="1"/>
</dbReference>
<feature type="region of interest" description="Disordered" evidence="12">
    <location>
        <begin position="122"/>
        <end position="166"/>
    </location>
</feature>
<keyword evidence="11" id="KW-0407">Ion channel</keyword>
<dbReference type="PRINTS" id="PR00169">
    <property type="entry name" value="KCHANNEL"/>
</dbReference>
<keyword evidence="10 13" id="KW-0472">Membrane</keyword>
<dbReference type="InterPro" id="IPR000210">
    <property type="entry name" value="BTB/POZ_dom"/>
</dbReference>
<feature type="domain" description="BTB" evidence="14">
    <location>
        <begin position="469"/>
        <end position="569"/>
    </location>
</feature>
<feature type="transmembrane region" description="Helical" evidence="13">
    <location>
        <begin position="640"/>
        <end position="660"/>
    </location>
</feature>
<dbReference type="GO" id="GO:0008076">
    <property type="term" value="C:voltage-gated potassium channel complex"/>
    <property type="evidence" value="ECO:0007669"/>
    <property type="project" value="InterPro"/>
</dbReference>
<evidence type="ECO:0000256" key="3">
    <source>
        <dbReference type="ARBA" id="ARBA00022538"/>
    </source>
</evidence>
<reference evidence="16" key="2">
    <citation type="submission" date="2023-11" db="UniProtKB">
        <authorList>
            <consortium name="WormBaseParasite"/>
        </authorList>
    </citation>
    <scope>IDENTIFICATION</scope>
</reference>
<keyword evidence="8 13" id="KW-1133">Transmembrane helix</keyword>
<dbReference type="PRINTS" id="PR01496">
    <property type="entry name" value="SHAKERCHANEL"/>
</dbReference>
<keyword evidence="5" id="KW-0631">Potassium channel</keyword>
<evidence type="ECO:0000256" key="13">
    <source>
        <dbReference type="SAM" id="Phobius"/>
    </source>
</evidence>
<evidence type="ECO:0000313" key="15">
    <source>
        <dbReference type="Proteomes" id="UP000050795"/>
    </source>
</evidence>
<dbReference type="SUPFAM" id="SSF54695">
    <property type="entry name" value="POZ domain"/>
    <property type="match status" value="1"/>
</dbReference>
<dbReference type="SUPFAM" id="SSF81324">
    <property type="entry name" value="Voltage-gated potassium channels"/>
    <property type="match status" value="1"/>
</dbReference>
<dbReference type="AlphaFoldDB" id="A0AA85JSS4"/>
<keyword evidence="3" id="KW-0633">Potassium transport</keyword>
<evidence type="ECO:0000256" key="5">
    <source>
        <dbReference type="ARBA" id="ARBA00022826"/>
    </source>
</evidence>
<comment type="subcellular location">
    <subcellularLocation>
        <location evidence="1">Membrane</location>
        <topology evidence="1">Multi-pass membrane protein</topology>
    </subcellularLocation>
</comment>
<feature type="transmembrane region" description="Helical" evidence="13">
    <location>
        <begin position="672"/>
        <end position="693"/>
    </location>
</feature>
<dbReference type="InterPro" id="IPR003972">
    <property type="entry name" value="K_chnl_volt-dep_Kv1"/>
</dbReference>
<feature type="transmembrane region" description="Helical" evidence="13">
    <location>
        <begin position="595"/>
        <end position="620"/>
    </location>
</feature>
<keyword evidence="15" id="KW-1185">Reference proteome</keyword>
<keyword evidence="4 13" id="KW-0812">Transmembrane</keyword>
<evidence type="ECO:0000259" key="14">
    <source>
        <dbReference type="SMART" id="SM00225"/>
    </source>
</evidence>
<dbReference type="InterPro" id="IPR003968">
    <property type="entry name" value="K_chnl_volt-dep_Kv"/>
</dbReference>
<evidence type="ECO:0000256" key="8">
    <source>
        <dbReference type="ARBA" id="ARBA00022989"/>
    </source>
</evidence>
<dbReference type="PANTHER" id="PTHR11537">
    <property type="entry name" value="VOLTAGE-GATED POTASSIUM CHANNEL"/>
    <property type="match status" value="1"/>
</dbReference>
<accession>A0AA85JSS4</accession>
<dbReference type="SMART" id="SM00225">
    <property type="entry name" value="BTB"/>
    <property type="match status" value="1"/>
</dbReference>
<dbReference type="PANTHER" id="PTHR11537:SF113">
    <property type="entry name" value="POTASSIUM VOLTAGE-GATED CHANNEL PROTEIN SHAKER"/>
    <property type="match status" value="1"/>
</dbReference>
<evidence type="ECO:0000256" key="2">
    <source>
        <dbReference type="ARBA" id="ARBA00022448"/>
    </source>
</evidence>
<evidence type="ECO:0000256" key="6">
    <source>
        <dbReference type="ARBA" id="ARBA00022882"/>
    </source>
</evidence>
<keyword evidence="7" id="KW-0630">Potassium</keyword>
<keyword evidence="9" id="KW-0406">Ion transport</keyword>
<protein>
    <recommendedName>
        <fullName evidence="14">BTB domain-containing protein</fullName>
    </recommendedName>
</protein>
<evidence type="ECO:0000256" key="7">
    <source>
        <dbReference type="ARBA" id="ARBA00022958"/>
    </source>
</evidence>
<evidence type="ECO:0000313" key="16">
    <source>
        <dbReference type="WBParaSite" id="TREG1_49160.1"/>
    </source>
</evidence>
<dbReference type="Pfam" id="PF02214">
    <property type="entry name" value="BTB_2"/>
    <property type="match status" value="1"/>
</dbReference>